<dbReference type="InterPro" id="IPR046956">
    <property type="entry name" value="RLP23-like"/>
</dbReference>
<organism evidence="8 10">
    <name type="scientific">Medicago truncatula</name>
    <name type="common">Barrel medic</name>
    <name type="synonym">Medicago tribuloides</name>
    <dbReference type="NCBI Taxonomy" id="3880"/>
    <lineage>
        <taxon>Eukaryota</taxon>
        <taxon>Viridiplantae</taxon>
        <taxon>Streptophyta</taxon>
        <taxon>Embryophyta</taxon>
        <taxon>Tracheophyta</taxon>
        <taxon>Spermatophyta</taxon>
        <taxon>Magnoliopsida</taxon>
        <taxon>eudicotyledons</taxon>
        <taxon>Gunneridae</taxon>
        <taxon>Pentapetalae</taxon>
        <taxon>rosids</taxon>
        <taxon>fabids</taxon>
        <taxon>Fabales</taxon>
        <taxon>Fabaceae</taxon>
        <taxon>Papilionoideae</taxon>
        <taxon>50 kb inversion clade</taxon>
        <taxon>NPAAA clade</taxon>
        <taxon>Hologalegina</taxon>
        <taxon>IRL clade</taxon>
        <taxon>Trifolieae</taxon>
        <taxon>Medicago</taxon>
    </lineage>
</organism>
<dbReference type="Gene3D" id="3.80.10.10">
    <property type="entry name" value="Ribonuclease Inhibitor"/>
    <property type="match status" value="1"/>
</dbReference>
<evidence type="ECO:0000313" key="9">
    <source>
        <dbReference type="EnsemblPlants" id="AES79575"/>
    </source>
</evidence>
<dbReference type="GO" id="GO:0016301">
    <property type="term" value="F:kinase activity"/>
    <property type="evidence" value="ECO:0007669"/>
    <property type="project" value="UniProtKB-KW"/>
</dbReference>
<dbReference type="EMBL" id="CM001223">
    <property type="protein sequence ID" value="AES79575.1"/>
    <property type="molecule type" value="Genomic_DNA"/>
</dbReference>
<dbReference type="PANTHER" id="PTHR48061:SF2">
    <property type="entry name" value="RECEPTOR LIKE PROTEIN 30-LIKE"/>
    <property type="match status" value="1"/>
</dbReference>
<keyword evidence="5" id="KW-0472">Membrane</keyword>
<dbReference type="Pfam" id="PF13855">
    <property type="entry name" value="LRR_8"/>
    <property type="match status" value="1"/>
</dbReference>
<keyword evidence="4" id="KW-1133">Transmembrane helix</keyword>
<reference evidence="8 10" key="2">
    <citation type="journal article" date="2014" name="BMC Genomics">
        <title>An improved genome release (version Mt4.0) for the model legume Medicago truncatula.</title>
        <authorList>
            <person name="Tang H."/>
            <person name="Krishnakumar V."/>
            <person name="Bidwell S."/>
            <person name="Rosen B."/>
            <person name="Chan A."/>
            <person name="Zhou S."/>
            <person name="Gentzbittel L."/>
            <person name="Childs K.L."/>
            <person name="Yandell M."/>
            <person name="Gundlach H."/>
            <person name="Mayer K.F."/>
            <person name="Schwartz D.C."/>
            <person name="Town C.D."/>
        </authorList>
    </citation>
    <scope>GENOME REANNOTATION</scope>
    <source>
        <strain evidence="9 10">cv. Jemalong A17</strain>
    </source>
</reference>
<dbReference type="Proteomes" id="UP000002051">
    <property type="component" value="Unassembled WGS sequence"/>
</dbReference>
<name>G7KT74_MEDTR</name>
<dbReference type="AlphaFoldDB" id="G7KT74"/>
<reference evidence="9" key="3">
    <citation type="submission" date="2015-04" db="UniProtKB">
        <authorList>
            <consortium name="EnsemblPlants"/>
        </authorList>
    </citation>
    <scope>IDENTIFICATION</scope>
    <source>
        <strain evidence="9">cv. Jemalong A17</strain>
    </source>
</reference>
<dbReference type="GO" id="GO:0016020">
    <property type="term" value="C:membrane"/>
    <property type="evidence" value="ECO:0007669"/>
    <property type="project" value="UniProtKB-SubCell"/>
</dbReference>
<keyword evidence="7" id="KW-0325">Glycoprotein</keyword>
<evidence type="ECO:0000256" key="6">
    <source>
        <dbReference type="ARBA" id="ARBA00023170"/>
    </source>
</evidence>
<dbReference type="InterPro" id="IPR001611">
    <property type="entry name" value="Leu-rich_rpt"/>
</dbReference>
<comment type="subcellular location">
    <subcellularLocation>
        <location evidence="1">Membrane</location>
        <topology evidence="1">Single-pass type I membrane protein</topology>
    </subcellularLocation>
</comment>
<dbReference type="eggNOG" id="KOG0619">
    <property type="taxonomic scope" value="Eukaryota"/>
</dbReference>
<dbReference type="SUPFAM" id="SSF52047">
    <property type="entry name" value="RNI-like"/>
    <property type="match status" value="1"/>
</dbReference>
<dbReference type="PANTHER" id="PTHR48061">
    <property type="entry name" value="LEUCINE-RICH REPEAT RECEPTOR PROTEIN KINASE EMS1-LIKE-RELATED"/>
    <property type="match status" value="1"/>
</dbReference>
<dbReference type="STRING" id="3880.G7KT74"/>
<keyword evidence="8" id="KW-0418">Kinase</keyword>
<keyword evidence="10" id="KW-1185">Reference proteome</keyword>
<dbReference type="EnsemblPlants" id="AES79575">
    <property type="protein sequence ID" value="AES79575"/>
    <property type="gene ID" value="MTR_7g069960"/>
</dbReference>
<keyword evidence="6 8" id="KW-0675">Receptor</keyword>
<gene>
    <name evidence="8" type="ordered locus">MTR_7g069960</name>
</gene>
<evidence type="ECO:0000256" key="4">
    <source>
        <dbReference type="ARBA" id="ARBA00022989"/>
    </source>
</evidence>
<dbReference type="HOGENOM" id="CLU_971017_0_0_1"/>
<reference evidence="8 10" key="1">
    <citation type="journal article" date="2011" name="Nature">
        <title>The Medicago genome provides insight into the evolution of rhizobial symbioses.</title>
        <authorList>
            <person name="Young N.D."/>
            <person name="Debelle F."/>
            <person name="Oldroyd G.E."/>
            <person name="Geurts R."/>
            <person name="Cannon S.B."/>
            <person name="Udvardi M.K."/>
            <person name="Benedito V.A."/>
            <person name="Mayer K.F."/>
            <person name="Gouzy J."/>
            <person name="Schoof H."/>
            <person name="Van de Peer Y."/>
            <person name="Proost S."/>
            <person name="Cook D.R."/>
            <person name="Meyers B.C."/>
            <person name="Spannagl M."/>
            <person name="Cheung F."/>
            <person name="De Mita S."/>
            <person name="Krishnakumar V."/>
            <person name="Gundlach H."/>
            <person name="Zhou S."/>
            <person name="Mudge J."/>
            <person name="Bharti A.K."/>
            <person name="Murray J.D."/>
            <person name="Naoumkina M.A."/>
            <person name="Rosen B."/>
            <person name="Silverstein K.A."/>
            <person name="Tang H."/>
            <person name="Rombauts S."/>
            <person name="Zhao P.X."/>
            <person name="Zhou P."/>
            <person name="Barbe V."/>
            <person name="Bardou P."/>
            <person name="Bechner M."/>
            <person name="Bellec A."/>
            <person name="Berger A."/>
            <person name="Berges H."/>
            <person name="Bidwell S."/>
            <person name="Bisseling T."/>
            <person name="Choisne N."/>
            <person name="Couloux A."/>
            <person name="Denny R."/>
            <person name="Deshpande S."/>
            <person name="Dai X."/>
            <person name="Doyle J.J."/>
            <person name="Dudez A.M."/>
            <person name="Farmer A.D."/>
            <person name="Fouteau S."/>
            <person name="Franken C."/>
            <person name="Gibelin C."/>
            <person name="Gish J."/>
            <person name="Goldstein S."/>
            <person name="Gonzalez A.J."/>
            <person name="Green P.J."/>
            <person name="Hallab A."/>
            <person name="Hartog M."/>
            <person name="Hua A."/>
            <person name="Humphray S.J."/>
            <person name="Jeong D.H."/>
            <person name="Jing Y."/>
            <person name="Jocker A."/>
            <person name="Kenton S.M."/>
            <person name="Kim D.J."/>
            <person name="Klee K."/>
            <person name="Lai H."/>
            <person name="Lang C."/>
            <person name="Lin S."/>
            <person name="Macmil S.L."/>
            <person name="Magdelenat G."/>
            <person name="Matthews L."/>
            <person name="McCorrison J."/>
            <person name="Monaghan E.L."/>
            <person name="Mun J.H."/>
            <person name="Najar F.Z."/>
            <person name="Nicholson C."/>
            <person name="Noirot C."/>
            <person name="O'Bleness M."/>
            <person name="Paule C.R."/>
            <person name="Poulain J."/>
            <person name="Prion F."/>
            <person name="Qin B."/>
            <person name="Qu C."/>
            <person name="Retzel E.F."/>
            <person name="Riddle C."/>
            <person name="Sallet E."/>
            <person name="Samain S."/>
            <person name="Samson N."/>
            <person name="Sanders I."/>
            <person name="Saurat O."/>
            <person name="Scarpelli C."/>
            <person name="Schiex T."/>
            <person name="Segurens B."/>
            <person name="Severin A.J."/>
            <person name="Sherrier D.J."/>
            <person name="Shi R."/>
            <person name="Sims S."/>
            <person name="Singer S.R."/>
            <person name="Sinharoy S."/>
            <person name="Sterck L."/>
            <person name="Viollet A."/>
            <person name="Wang B.B."/>
            <person name="Wang K."/>
            <person name="Wang M."/>
            <person name="Wang X."/>
            <person name="Warfsmann J."/>
            <person name="Weissenbach J."/>
            <person name="White D.D."/>
            <person name="White J.D."/>
            <person name="Wiley G.B."/>
            <person name="Wincker P."/>
            <person name="Xing Y."/>
            <person name="Yang L."/>
            <person name="Yao Z."/>
            <person name="Ying F."/>
            <person name="Zhai J."/>
            <person name="Zhou L."/>
            <person name="Zuber A."/>
            <person name="Denarie J."/>
            <person name="Dixon R.A."/>
            <person name="May G.D."/>
            <person name="Schwartz D.C."/>
            <person name="Rogers J."/>
            <person name="Quetier F."/>
            <person name="Town C.D."/>
            <person name="Roe B.A."/>
        </authorList>
    </citation>
    <scope>NUCLEOTIDE SEQUENCE [LARGE SCALE GENOMIC DNA]</scope>
    <source>
        <strain evidence="8">A17</strain>
        <strain evidence="9 10">cv. Jemalong A17</strain>
    </source>
</reference>
<dbReference type="OMA" id="HISKCLI"/>
<evidence type="ECO:0000256" key="2">
    <source>
        <dbReference type="ARBA" id="ARBA00022692"/>
    </source>
</evidence>
<evidence type="ECO:0000313" key="10">
    <source>
        <dbReference type="Proteomes" id="UP000002051"/>
    </source>
</evidence>
<evidence type="ECO:0000256" key="5">
    <source>
        <dbReference type="ARBA" id="ARBA00023136"/>
    </source>
</evidence>
<accession>G7KT74</accession>
<keyword evidence="8" id="KW-0808">Transferase</keyword>
<dbReference type="PaxDb" id="3880-AES79575"/>
<dbReference type="InterPro" id="IPR032675">
    <property type="entry name" value="LRR_dom_sf"/>
</dbReference>
<sequence length="287" mass="32950">MSKELRYLSLLHNNLTGCGLNNGTMRLDMIQRLQSLNTLGLSYNNLSVDITFNENHDGLSSFPKMKYLLLASCKLMEFPKFLRNQPHLNGLDLSNNYIHGAIPNWILRFNYLVYLNLSNNFITDLERPFDDLNSNLYSLDLHSNKLHISKCLIKRNSTLRVLNLAGNKLTGYVSDTISSSCNLRFLDLNGNLFRGLIPKSLTNCQRLQLLNLGNNMFSGRFPCFLRKISTLRVLILSDWKMLHIVDLASNNFTGTLTKSLLRSWTKMMDGNDKDEIQEEYGTFFSDM</sequence>
<dbReference type="Pfam" id="PF00560">
    <property type="entry name" value="LRR_1"/>
    <property type="match status" value="2"/>
</dbReference>
<evidence type="ECO:0000256" key="7">
    <source>
        <dbReference type="ARBA" id="ARBA00023180"/>
    </source>
</evidence>
<evidence type="ECO:0000256" key="1">
    <source>
        <dbReference type="ARBA" id="ARBA00004479"/>
    </source>
</evidence>
<keyword evidence="2" id="KW-0812">Transmembrane</keyword>
<evidence type="ECO:0000313" key="8">
    <source>
        <dbReference type="EMBL" id="AES79575.1"/>
    </source>
</evidence>
<proteinExistence type="predicted"/>
<dbReference type="PROSITE" id="PS51450">
    <property type="entry name" value="LRR"/>
    <property type="match status" value="1"/>
</dbReference>
<keyword evidence="3" id="KW-0732">Signal</keyword>
<evidence type="ECO:0000256" key="3">
    <source>
        <dbReference type="ARBA" id="ARBA00022729"/>
    </source>
</evidence>
<protein>
    <submittedName>
        <fullName evidence="8">LRR receptor-like kinase</fullName>
    </submittedName>
</protein>